<dbReference type="AlphaFoldDB" id="A0A834WX85"/>
<comment type="caution">
    <text evidence="1">The sequence shown here is derived from an EMBL/GenBank/DDBJ whole genome shotgun (WGS) entry which is preliminary data.</text>
</comment>
<gene>
    <name evidence="1" type="ORF">G2W53_008869</name>
</gene>
<dbReference type="Proteomes" id="UP000634136">
    <property type="component" value="Unassembled WGS sequence"/>
</dbReference>
<name>A0A834WX85_9FABA</name>
<dbReference type="EMBL" id="JAAIUW010000004">
    <property type="protein sequence ID" value="KAF7834010.1"/>
    <property type="molecule type" value="Genomic_DNA"/>
</dbReference>
<evidence type="ECO:0000313" key="2">
    <source>
        <dbReference type="Proteomes" id="UP000634136"/>
    </source>
</evidence>
<proteinExistence type="predicted"/>
<reference evidence="1" key="1">
    <citation type="submission" date="2020-09" db="EMBL/GenBank/DDBJ databases">
        <title>Genome-Enabled Discovery of Anthraquinone Biosynthesis in Senna tora.</title>
        <authorList>
            <person name="Kang S.-H."/>
            <person name="Pandey R.P."/>
            <person name="Lee C.-M."/>
            <person name="Sim J.-S."/>
            <person name="Jeong J.-T."/>
            <person name="Choi B.-S."/>
            <person name="Jung M."/>
            <person name="Ginzburg D."/>
            <person name="Zhao K."/>
            <person name="Won S.Y."/>
            <person name="Oh T.-J."/>
            <person name="Yu Y."/>
            <person name="Kim N.-H."/>
            <person name="Lee O.R."/>
            <person name="Lee T.-H."/>
            <person name="Bashyal P."/>
            <person name="Kim T.-S."/>
            <person name="Lee W.-H."/>
            <person name="Kawkins C."/>
            <person name="Kim C.-K."/>
            <person name="Kim J.S."/>
            <person name="Ahn B.O."/>
            <person name="Rhee S.Y."/>
            <person name="Sohng J.K."/>
        </authorList>
    </citation>
    <scope>NUCLEOTIDE SEQUENCE</scope>
    <source>
        <tissue evidence="1">Leaf</tissue>
    </source>
</reference>
<sequence length="30" mass="3721">MEWKKLKVQKGEWRNHNVQKLVNNIHHPTK</sequence>
<protein>
    <submittedName>
        <fullName evidence="1">Uncharacterized protein</fullName>
    </submittedName>
</protein>
<evidence type="ECO:0000313" key="1">
    <source>
        <dbReference type="EMBL" id="KAF7834010.1"/>
    </source>
</evidence>
<keyword evidence="2" id="KW-1185">Reference proteome</keyword>
<organism evidence="1 2">
    <name type="scientific">Senna tora</name>
    <dbReference type="NCBI Taxonomy" id="362788"/>
    <lineage>
        <taxon>Eukaryota</taxon>
        <taxon>Viridiplantae</taxon>
        <taxon>Streptophyta</taxon>
        <taxon>Embryophyta</taxon>
        <taxon>Tracheophyta</taxon>
        <taxon>Spermatophyta</taxon>
        <taxon>Magnoliopsida</taxon>
        <taxon>eudicotyledons</taxon>
        <taxon>Gunneridae</taxon>
        <taxon>Pentapetalae</taxon>
        <taxon>rosids</taxon>
        <taxon>fabids</taxon>
        <taxon>Fabales</taxon>
        <taxon>Fabaceae</taxon>
        <taxon>Caesalpinioideae</taxon>
        <taxon>Cassia clade</taxon>
        <taxon>Senna</taxon>
    </lineage>
</organism>
<accession>A0A834WX85</accession>